<sequence>MAAQVLGHNHSIGRGAAHDFFAMTFLGLWYVKPEPQDGTVTPGYAFPFAFARRVVGERKRSVSIAPNLVVTCAVVRPIWVTVAVRPIGRAGMLRPCFGLAVLIPLFSAAPLVAQNDPHRSAPMSGNAVATALAFAHQFAVPEALLPGRDRQLKSALISALGKSPELAWEVAGDFFDRATFRALAGDGTAISVEKMDQLVRDKVPQSRKDMHAKTRVHADLLTTQFDMIEDAHAKAGSALVDWVVKNYRADKPLGVVVLCTGNTRRSMLGATMGNVAAAYSGLSNVRFYSGGTAPDAINPRTIATLREIGIEIEPTGKEAPRGRAGLANPIYRVQWGKGLETTEFSKVYTDAHNPQDGFAALVVCSEAETACPRVTGAGARIPVLYLDPKAFDGAPFESAKYAERRDDIGRFMLSVFVQAHRRLELAEKLK</sequence>
<name>A0A6M5YYD1_9BACT</name>
<keyword evidence="2" id="KW-1185">Reference proteome</keyword>
<evidence type="ECO:0000313" key="2">
    <source>
        <dbReference type="Proteomes" id="UP000503447"/>
    </source>
</evidence>
<reference evidence="2" key="1">
    <citation type="submission" date="2020-05" db="EMBL/GenBank/DDBJ databases">
        <title>Frigoriglobus tundricola gen. nov., sp. nov., a psychrotolerant cellulolytic planctomycete of the family Gemmataceae with two divergent copies of 16S rRNA gene.</title>
        <authorList>
            <person name="Kulichevskaya I.S."/>
            <person name="Ivanova A.A."/>
            <person name="Naumoff D.G."/>
            <person name="Beletsky A.V."/>
            <person name="Rijpstra W.I.C."/>
            <person name="Sinninghe Damste J.S."/>
            <person name="Mardanov A.V."/>
            <person name="Ravin N.V."/>
            <person name="Dedysh S.N."/>
        </authorList>
    </citation>
    <scope>NUCLEOTIDE SEQUENCE [LARGE SCALE GENOMIC DNA]</scope>
    <source>
        <strain evidence="2">PL17</strain>
    </source>
</reference>
<evidence type="ECO:0000313" key="1">
    <source>
        <dbReference type="EMBL" id="QJW98995.1"/>
    </source>
</evidence>
<gene>
    <name evidence="1" type="ORF">FTUN_6591</name>
</gene>
<organism evidence="1 2">
    <name type="scientific">Frigoriglobus tundricola</name>
    <dbReference type="NCBI Taxonomy" id="2774151"/>
    <lineage>
        <taxon>Bacteria</taxon>
        <taxon>Pseudomonadati</taxon>
        <taxon>Planctomycetota</taxon>
        <taxon>Planctomycetia</taxon>
        <taxon>Gemmatales</taxon>
        <taxon>Gemmataceae</taxon>
        <taxon>Frigoriglobus</taxon>
    </lineage>
</organism>
<proteinExistence type="predicted"/>
<accession>A0A6M5YYD1</accession>
<dbReference type="AlphaFoldDB" id="A0A6M5YYD1"/>
<dbReference type="KEGG" id="ftj:FTUN_6591"/>
<dbReference type="SUPFAM" id="SSF52788">
    <property type="entry name" value="Phosphotyrosine protein phosphatases I"/>
    <property type="match status" value="1"/>
</dbReference>
<protein>
    <recommendedName>
        <fullName evidence="3">Protein-tyrosine-phosphatase</fullName>
    </recommendedName>
</protein>
<dbReference type="PANTHER" id="PTHR43428">
    <property type="entry name" value="ARSENATE REDUCTASE"/>
    <property type="match status" value="1"/>
</dbReference>
<dbReference type="EMBL" id="CP053452">
    <property type="protein sequence ID" value="QJW98995.1"/>
    <property type="molecule type" value="Genomic_DNA"/>
</dbReference>
<dbReference type="Gene3D" id="3.40.50.2300">
    <property type="match status" value="1"/>
</dbReference>
<dbReference type="Proteomes" id="UP000503447">
    <property type="component" value="Chromosome"/>
</dbReference>
<dbReference type="PANTHER" id="PTHR43428:SF1">
    <property type="entry name" value="ARSENATE REDUCTASE"/>
    <property type="match status" value="1"/>
</dbReference>
<dbReference type="InterPro" id="IPR036196">
    <property type="entry name" value="Ptyr_pPase_sf"/>
</dbReference>
<evidence type="ECO:0008006" key="3">
    <source>
        <dbReference type="Google" id="ProtNLM"/>
    </source>
</evidence>